<evidence type="ECO:0000256" key="2">
    <source>
        <dbReference type="SAM" id="MobiDB-lite"/>
    </source>
</evidence>
<dbReference type="InterPro" id="IPR052970">
    <property type="entry name" value="Inner_ear_hair_cell_LOXHD"/>
</dbReference>
<dbReference type="Proteomes" id="UP000699462">
    <property type="component" value="Unassembled WGS sequence"/>
</dbReference>
<dbReference type="PANTHER" id="PTHR45901:SF7">
    <property type="entry name" value="OXYGEN-REGULATED PROTEIN 1"/>
    <property type="match status" value="1"/>
</dbReference>
<evidence type="ECO:0000313" key="5">
    <source>
        <dbReference type="EMBL" id="KAF8562589.1"/>
    </source>
</evidence>
<gene>
    <name evidence="5" type="ORF">P879_11294</name>
</gene>
<comment type="caution">
    <text evidence="5">The sequence shown here is derived from an EMBL/GenBank/DDBJ whole genome shotgun (WGS) entry which is preliminary data.</text>
</comment>
<dbReference type="AlphaFoldDB" id="A0A8T0D411"/>
<evidence type="ECO:0000256" key="1">
    <source>
        <dbReference type="PROSITE-ProRule" id="PRU00152"/>
    </source>
</evidence>
<protein>
    <recommendedName>
        <fullName evidence="4">PLAT domain-containing protein</fullName>
    </recommendedName>
</protein>
<organism evidence="5 6">
    <name type="scientific">Paragonimus westermani</name>
    <dbReference type="NCBI Taxonomy" id="34504"/>
    <lineage>
        <taxon>Eukaryota</taxon>
        <taxon>Metazoa</taxon>
        <taxon>Spiralia</taxon>
        <taxon>Lophotrochozoa</taxon>
        <taxon>Platyhelminthes</taxon>
        <taxon>Trematoda</taxon>
        <taxon>Digenea</taxon>
        <taxon>Plagiorchiida</taxon>
        <taxon>Troglotremata</taxon>
        <taxon>Troglotrematidae</taxon>
        <taxon>Paragonimus</taxon>
    </lineage>
</organism>
<proteinExistence type="predicted"/>
<dbReference type="EMBL" id="JTDF01018944">
    <property type="protein sequence ID" value="KAF8562589.1"/>
    <property type="molecule type" value="Genomic_DNA"/>
</dbReference>
<evidence type="ECO:0000313" key="6">
    <source>
        <dbReference type="Proteomes" id="UP000699462"/>
    </source>
</evidence>
<feature type="domain" description="PLAT" evidence="4">
    <location>
        <begin position="9"/>
        <end position="131"/>
    </location>
</feature>
<dbReference type="Pfam" id="PF01477">
    <property type="entry name" value="PLAT"/>
    <property type="match status" value="1"/>
</dbReference>
<sequence>VSGFRLTVICYQLCVTTGQLWNAGTTADVRVLLQGDRGDTGIRSLYNPTGEPQRNFVRGQTSIFQLEAVYLGRLRRLSIWLDGEDNEEIEWFLDRIVVRELMTLAQTQWTFTPSPSMHGNLMNHSPVRTLGTSYFPCYQWLKSSSGLCTPTIQLLAGFGSGSLTSDLLEQRGMHEQEEVWWRVTKWKFQTGNALVFYSCVTGSPLRVVNGGRIEARRSQPEQTSATSRNDLSTSKFI</sequence>
<keyword evidence="3" id="KW-0732">Signal</keyword>
<feature type="region of interest" description="Disordered" evidence="2">
    <location>
        <begin position="212"/>
        <end position="237"/>
    </location>
</feature>
<evidence type="ECO:0000256" key="3">
    <source>
        <dbReference type="SAM" id="SignalP"/>
    </source>
</evidence>
<dbReference type="PROSITE" id="PS50095">
    <property type="entry name" value="PLAT"/>
    <property type="match status" value="1"/>
</dbReference>
<dbReference type="OrthoDB" id="5322100at2759"/>
<reference evidence="5 6" key="1">
    <citation type="submission" date="2019-07" db="EMBL/GenBank/DDBJ databases">
        <title>Annotation for the trematode Paragonimus westermani.</title>
        <authorList>
            <person name="Choi Y.-J."/>
        </authorList>
    </citation>
    <scope>NUCLEOTIDE SEQUENCE [LARGE SCALE GENOMIC DNA]</scope>
    <source>
        <strain evidence="5">180907_Pwestermani</strain>
    </source>
</reference>
<feature type="non-terminal residue" evidence="5">
    <location>
        <position position="1"/>
    </location>
</feature>
<feature type="compositionally biased region" description="Polar residues" evidence="2">
    <location>
        <begin position="220"/>
        <end position="237"/>
    </location>
</feature>
<accession>A0A8T0D411</accession>
<dbReference type="Gene3D" id="2.60.60.20">
    <property type="entry name" value="PLAT/LH2 domain"/>
    <property type="match status" value="1"/>
</dbReference>
<name>A0A8T0D411_9TREM</name>
<evidence type="ECO:0000259" key="4">
    <source>
        <dbReference type="PROSITE" id="PS50095"/>
    </source>
</evidence>
<feature type="chain" id="PRO_5035841531" description="PLAT domain-containing protein" evidence="3">
    <location>
        <begin position="19"/>
        <end position="237"/>
    </location>
</feature>
<dbReference type="PANTHER" id="PTHR45901">
    <property type="entry name" value="PROTEIN CBG12474"/>
    <property type="match status" value="1"/>
</dbReference>
<dbReference type="InterPro" id="IPR001024">
    <property type="entry name" value="PLAT/LH2_dom"/>
</dbReference>
<dbReference type="InterPro" id="IPR036392">
    <property type="entry name" value="PLAT/LH2_dom_sf"/>
</dbReference>
<keyword evidence="6" id="KW-1185">Reference proteome</keyword>
<feature type="signal peptide" evidence="3">
    <location>
        <begin position="1"/>
        <end position="18"/>
    </location>
</feature>
<dbReference type="SUPFAM" id="SSF49723">
    <property type="entry name" value="Lipase/lipooxygenase domain (PLAT/LH2 domain)"/>
    <property type="match status" value="1"/>
</dbReference>
<comment type="caution">
    <text evidence="1">Lacks conserved residue(s) required for the propagation of feature annotation.</text>
</comment>